<dbReference type="AlphaFoldDB" id="A0A0D8XAF7"/>
<dbReference type="InterPro" id="IPR002372">
    <property type="entry name" value="PQQ_rpt_dom"/>
</dbReference>
<dbReference type="SUPFAM" id="SSF56801">
    <property type="entry name" value="Acetyl-CoA synthetase-like"/>
    <property type="match status" value="1"/>
</dbReference>
<dbReference type="OrthoDB" id="408177at2759"/>
<feature type="domain" description="Pyrrolo-quinoline quinone repeat" evidence="2">
    <location>
        <begin position="443"/>
        <end position="749"/>
    </location>
</feature>
<dbReference type="GO" id="GO:0043041">
    <property type="term" value="P:amino acid activation for nonribosomal peptide biosynthetic process"/>
    <property type="evidence" value="ECO:0007669"/>
    <property type="project" value="TreeGrafter"/>
</dbReference>
<feature type="domain" description="AMP-dependent synthetase/ligase" evidence="1">
    <location>
        <begin position="90"/>
        <end position="195"/>
    </location>
</feature>
<keyword evidence="4" id="KW-1185">Reference proteome</keyword>
<dbReference type="Pfam" id="PF00501">
    <property type="entry name" value="AMP-binding"/>
    <property type="match status" value="1"/>
</dbReference>
<evidence type="ECO:0000259" key="2">
    <source>
        <dbReference type="Pfam" id="PF13570"/>
    </source>
</evidence>
<dbReference type="InterPro" id="IPR052091">
    <property type="entry name" value="Beta-ala_Activ/Resist"/>
</dbReference>
<name>A0A0D8XAF7_DICVI</name>
<dbReference type="Gene3D" id="3.40.50.12780">
    <property type="entry name" value="N-terminal domain of ligase-like"/>
    <property type="match status" value="1"/>
</dbReference>
<dbReference type="Proteomes" id="UP000053766">
    <property type="component" value="Unassembled WGS sequence"/>
</dbReference>
<evidence type="ECO:0000313" key="4">
    <source>
        <dbReference type="Proteomes" id="UP000053766"/>
    </source>
</evidence>
<dbReference type="InterPro" id="IPR045851">
    <property type="entry name" value="AMP-bd_C_sf"/>
</dbReference>
<dbReference type="SUPFAM" id="SSF50998">
    <property type="entry name" value="Quinoprotein alcohol dehydrogenase-like"/>
    <property type="match status" value="1"/>
</dbReference>
<protein>
    <submittedName>
        <fullName evidence="3">PQQ enzyme repeat protein</fullName>
    </submittedName>
</protein>
<dbReference type="InterPro" id="IPR018391">
    <property type="entry name" value="PQQ_b-propeller_rpt"/>
</dbReference>
<sequence>MIISQFSIHEVYPSGEEFFMNPHDVQQVVSSIKQIFTDVTTGLIALRMERCSSLEIRVPFIFLRDDEDPRSVGANWIFDGNELTKVFYNNDDEMVNIRTSELCYFIRTSGTTDIAKLVGVPYSCIEPNIEDFRERFSITSEDVILCSTSLFFDPSIVDIFLCFMCASQLLLVPDSTRSQPHLLSNILRKFRPSFVQVFIHFNEGGTRRCWINGVLSDEFVSTGDTADVIGNEFFIAGRKDEQVKFNGIRCNLALLSQLISTLDGVSFAHFIIYKEKFLVLFVLSNSPIEDRLRNIIPVEFIPSKVIYLDQIPVNKNGKTDRSEMIALLEKQCFLLMNSKASILTFLNKFGIKDSTSLSHSFVDFVFSFGIQSAEAAEIALHLGQVEALHDILSPSLSIENVLEKYVVGMKNANGENSIVRLGLTKDVPISVEVQPTVKWAYNTGKCIDGTPLYITSLNIEVIVVSSHSGIIICLRVQDGYCLWKANFPCRFEASPELCGRYICVGGFNGNIYFLSVDTGNSEWCFPTGDVIKAPCAIDEDNFAYVPSYDRTLYKLDPQSGSPAKVILWENAVLLTTVNGYVEALDQINGTRLWIYQATAPVFSSVTIFDQMCFICSVDGMITKLGRIDGKKQLCGTVREPVFSSPIVLDGLLYIASQSGSLFILNQSLMILRHFRFAHCSFVVAPILFNSYFLSLVSSCGLLLLFSESSCKAWGFRLGAGQVYSRVVISQENMCFFAGCRDDWIRCFEFPKLLY</sequence>
<dbReference type="STRING" id="29172.A0A0D8XAF7"/>
<accession>A0A0D8XAF7</accession>
<dbReference type="InterPro" id="IPR011047">
    <property type="entry name" value="Quinoprotein_ADH-like_sf"/>
</dbReference>
<dbReference type="Gene3D" id="3.30.300.30">
    <property type="match status" value="1"/>
</dbReference>
<dbReference type="PANTHER" id="PTHR44394:SF1">
    <property type="entry name" value="BETA-ALANINE-ACTIVATING ENZYME"/>
    <property type="match status" value="1"/>
</dbReference>
<dbReference type="SMART" id="SM00564">
    <property type="entry name" value="PQQ"/>
    <property type="match status" value="3"/>
</dbReference>
<dbReference type="EMBL" id="KN717035">
    <property type="protein sequence ID" value="KJH40727.1"/>
    <property type="molecule type" value="Genomic_DNA"/>
</dbReference>
<dbReference type="InterPro" id="IPR042099">
    <property type="entry name" value="ANL_N_sf"/>
</dbReference>
<dbReference type="Gene3D" id="2.130.10.10">
    <property type="entry name" value="YVTN repeat-like/Quinoprotein amine dehydrogenase"/>
    <property type="match status" value="1"/>
</dbReference>
<dbReference type="Pfam" id="PF13570">
    <property type="entry name" value="Beta-prop_ACSF4"/>
    <property type="match status" value="1"/>
</dbReference>
<dbReference type="PANTHER" id="PTHR44394">
    <property type="entry name" value="BETA-ALANINE-ACTIVATING ENZYME"/>
    <property type="match status" value="1"/>
</dbReference>
<evidence type="ECO:0000259" key="1">
    <source>
        <dbReference type="Pfam" id="PF00501"/>
    </source>
</evidence>
<dbReference type="InterPro" id="IPR000873">
    <property type="entry name" value="AMP-dep_synth/lig_dom"/>
</dbReference>
<gene>
    <name evidence="3" type="ORF">DICVIV_13311</name>
</gene>
<reference evidence="4" key="2">
    <citation type="journal article" date="2016" name="Sci. Rep.">
        <title>Dictyocaulus viviparus genome, variome and transcriptome elucidate lungworm biology and support future intervention.</title>
        <authorList>
            <person name="McNulty S.N."/>
            <person name="Strube C."/>
            <person name="Rosa B.A."/>
            <person name="Martin J.C."/>
            <person name="Tyagi R."/>
            <person name="Choi Y.J."/>
            <person name="Wang Q."/>
            <person name="Hallsworth Pepin K."/>
            <person name="Zhang X."/>
            <person name="Ozersky P."/>
            <person name="Wilson R.K."/>
            <person name="Sternberg P.W."/>
            <person name="Gasser R.B."/>
            <person name="Mitreva M."/>
        </authorList>
    </citation>
    <scope>NUCLEOTIDE SEQUENCE [LARGE SCALE GENOMIC DNA]</scope>
    <source>
        <strain evidence="4">HannoverDv2000</strain>
    </source>
</reference>
<evidence type="ECO:0000313" key="3">
    <source>
        <dbReference type="EMBL" id="KJH40727.1"/>
    </source>
</evidence>
<organism evidence="3 4">
    <name type="scientific">Dictyocaulus viviparus</name>
    <name type="common">Bovine lungworm</name>
    <dbReference type="NCBI Taxonomy" id="29172"/>
    <lineage>
        <taxon>Eukaryota</taxon>
        <taxon>Metazoa</taxon>
        <taxon>Ecdysozoa</taxon>
        <taxon>Nematoda</taxon>
        <taxon>Chromadorea</taxon>
        <taxon>Rhabditida</taxon>
        <taxon>Rhabditina</taxon>
        <taxon>Rhabditomorpha</taxon>
        <taxon>Strongyloidea</taxon>
        <taxon>Metastrongylidae</taxon>
        <taxon>Dictyocaulus</taxon>
    </lineage>
</organism>
<reference evidence="3 4" key="1">
    <citation type="submission" date="2013-11" db="EMBL/GenBank/DDBJ databases">
        <title>Draft genome of the bovine lungworm Dictyocaulus viviparus.</title>
        <authorList>
            <person name="Mitreva M."/>
        </authorList>
    </citation>
    <scope>NUCLEOTIDE SEQUENCE [LARGE SCALE GENOMIC DNA]</scope>
    <source>
        <strain evidence="3 4">HannoverDv2000</strain>
    </source>
</reference>
<dbReference type="InterPro" id="IPR015943">
    <property type="entry name" value="WD40/YVTN_repeat-like_dom_sf"/>
</dbReference>
<proteinExistence type="predicted"/>